<evidence type="ECO:0000256" key="2">
    <source>
        <dbReference type="ARBA" id="ARBA00022729"/>
    </source>
</evidence>
<comment type="similarity">
    <text evidence="1">Belongs to the leucine-binding protein family.</text>
</comment>
<dbReference type="InParanoid" id="A0A212R6C9"/>
<evidence type="ECO:0000313" key="5">
    <source>
        <dbReference type="Proteomes" id="UP000197025"/>
    </source>
</evidence>
<evidence type="ECO:0000256" key="1">
    <source>
        <dbReference type="ARBA" id="ARBA00010062"/>
    </source>
</evidence>
<dbReference type="PROSITE" id="PS51257">
    <property type="entry name" value="PROKAR_LIPOPROTEIN"/>
    <property type="match status" value="1"/>
</dbReference>
<dbReference type="Gene3D" id="3.40.50.2300">
    <property type="match status" value="3"/>
</dbReference>
<gene>
    <name evidence="4" type="ORF">SAMN02746019_00013280</name>
</gene>
<dbReference type="InterPro" id="IPR028082">
    <property type="entry name" value="Peripla_BP_I"/>
</dbReference>
<name>A0A212R6C9_9CHLR</name>
<dbReference type="Proteomes" id="UP000197025">
    <property type="component" value="Unassembled WGS sequence"/>
</dbReference>
<keyword evidence="2" id="KW-0732">Signal</keyword>
<accession>A0A212R6C9</accession>
<dbReference type="InterPro" id="IPR028081">
    <property type="entry name" value="Leu-bd"/>
</dbReference>
<dbReference type="PANTHER" id="PTHR47151">
    <property type="entry name" value="LEU/ILE/VAL-BINDING ABC TRANSPORTER SUBUNIT"/>
    <property type="match status" value="1"/>
</dbReference>
<dbReference type="OrthoDB" id="446586at2"/>
<sequence length="322" mass="35208">MRKRLAGFLIGLLGLTACRSPELWTIGLVAPFEGRDRAIGYDLIFGARLAIREWNARHPEGPWAMLLALDDGGDPERARERARQITAVPGLIAVIGHFRPETTRAAAPVYREAGVLWIAPLLPADRVPAGAMATAVDTSTMVEALMGSLPQASRSRFWMVRDGEEQWFGPEAVAVIRARGWRVVEARWTEADPWGEEPVLFDGRAVHAGEAARRWRQAGWRGLLLGGPGLLHPDLQVLIPGDPGIRVVAETRRVDDPGWVAAYRALSLGTPPGPYAALGYDLVWALLQAHGSPSFRWEGRTGIWEGGGGQLRKVPALWVNVP</sequence>
<feature type="domain" description="Leucine-binding protein" evidence="3">
    <location>
        <begin position="25"/>
        <end position="159"/>
    </location>
</feature>
<dbReference type="PANTHER" id="PTHR47151:SF2">
    <property type="entry name" value="AMINO ACID BINDING PROTEIN"/>
    <property type="match status" value="1"/>
</dbReference>
<protein>
    <submittedName>
        <fullName evidence="4">ABC-type branched-chain amino acid transport system, substrate-binding protein</fullName>
    </submittedName>
</protein>
<dbReference type="AlphaFoldDB" id="A0A212R6C9"/>
<evidence type="ECO:0000259" key="3">
    <source>
        <dbReference type="Pfam" id="PF13458"/>
    </source>
</evidence>
<organism evidence="4 5">
    <name type="scientific">Thermoflexus hugenholtzii JAD2</name>
    <dbReference type="NCBI Taxonomy" id="877466"/>
    <lineage>
        <taxon>Bacteria</taxon>
        <taxon>Bacillati</taxon>
        <taxon>Chloroflexota</taxon>
        <taxon>Thermoflexia</taxon>
        <taxon>Thermoflexales</taxon>
        <taxon>Thermoflexaceae</taxon>
        <taxon>Thermoflexus</taxon>
    </lineage>
</organism>
<dbReference type="SUPFAM" id="SSF53822">
    <property type="entry name" value="Periplasmic binding protein-like I"/>
    <property type="match status" value="1"/>
</dbReference>
<evidence type="ECO:0000313" key="4">
    <source>
        <dbReference type="EMBL" id="SNB67477.1"/>
    </source>
</evidence>
<proteinExistence type="inferred from homology"/>
<keyword evidence="5" id="KW-1185">Reference proteome</keyword>
<dbReference type="RefSeq" id="WP_088571505.1">
    <property type="nucleotide sequence ID" value="NZ_FYEK01000031.1"/>
</dbReference>
<dbReference type="Pfam" id="PF13458">
    <property type="entry name" value="Peripla_BP_6"/>
    <property type="match status" value="1"/>
</dbReference>
<dbReference type="EMBL" id="FYEK01000031">
    <property type="protein sequence ID" value="SNB67477.1"/>
    <property type="molecule type" value="Genomic_DNA"/>
</dbReference>
<reference evidence="5" key="1">
    <citation type="submission" date="2017-06" db="EMBL/GenBank/DDBJ databases">
        <authorList>
            <person name="Varghese N."/>
            <person name="Submissions S."/>
        </authorList>
    </citation>
    <scope>NUCLEOTIDE SEQUENCE [LARGE SCALE GENOMIC DNA]</scope>
    <source>
        <strain evidence="5">JAD2</strain>
    </source>
</reference>